<reference evidence="1 2" key="1">
    <citation type="submission" date="2021-03" db="EMBL/GenBank/DDBJ databases">
        <title>Glycomyces sp. nov., a novel actinomycete isolated from soil.</title>
        <authorList>
            <person name="Yang X."/>
            <person name="Xu X."/>
        </authorList>
    </citation>
    <scope>NUCLEOTIDE SEQUENCE [LARGE SCALE GENOMIC DNA]</scope>
    <source>
        <strain evidence="1 2">NEAU-S30</strain>
    </source>
</reference>
<comment type="caution">
    <text evidence="1">The sequence shown here is derived from an EMBL/GenBank/DDBJ whole genome shotgun (WGS) entry which is preliminary data.</text>
</comment>
<proteinExistence type="predicted"/>
<keyword evidence="2" id="KW-1185">Reference proteome</keyword>
<evidence type="ECO:0008006" key="3">
    <source>
        <dbReference type="Google" id="ProtNLM"/>
    </source>
</evidence>
<protein>
    <recommendedName>
        <fullName evidence="3">PE domain-containing protein</fullName>
    </recommendedName>
</protein>
<dbReference type="EMBL" id="JAGFNP010000003">
    <property type="protein sequence ID" value="MBO3732544.1"/>
    <property type="molecule type" value="Genomic_DNA"/>
</dbReference>
<accession>A0ABS3U196</accession>
<evidence type="ECO:0000313" key="2">
    <source>
        <dbReference type="Proteomes" id="UP000681341"/>
    </source>
</evidence>
<name>A0ABS3U196_9ACTN</name>
<organism evidence="1 2">
    <name type="scientific">Glycomyces niveus</name>
    <dbReference type="NCBI Taxonomy" id="2820287"/>
    <lineage>
        <taxon>Bacteria</taxon>
        <taxon>Bacillati</taxon>
        <taxon>Actinomycetota</taxon>
        <taxon>Actinomycetes</taxon>
        <taxon>Glycomycetales</taxon>
        <taxon>Glycomycetaceae</taxon>
        <taxon>Glycomyces</taxon>
    </lineage>
</organism>
<dbReference type="Proteomes" id="UP000681341">
    <property type="component" value="Unassembled WGS sequence"/>
</dbReference>
<gene>
    <name evidence="1" type="ORF">J5V16_06890</name>
</gene>
<evidence type="ECO:0000313" key="1">
    <source>
        <dbReference type="EMBL" id="MBO3732544.1"/>
    </source>
</evidence>
<dbReference type="RefSeq" id="WP_208495342.1">
    <property type="nucleotide sequence ID" value="NZ_JAGFNP010000003.1"/>
</dbReference>
<sequence>MAQRILDPAYLEAYRDELAARFNFVTEKLQLLRTGEELGVEPGFGLLDSSQQARRDYAAAHEEVWNNLQKLRADLYGAIVTINESLGVHTDAEELNLAEFNASQSDVENNT</sequence>